<feature type="transmembrane region" description="Helical" evidence="1">
    <location>
        <begin position="6"/>
        <end position="25"/>
    </location>
</feature>
<comment type="caution">
    <text evidence="2">The sequence shown here is derived from an EMBL/GenBank/DDBJ whole genome shotgun (WGS) entry which is preliminary data.</text>
</comment>
<dbReference type="OrthoDB" id="7502542at2"/>
<proteinExistence type="predicted"/>
<dbReference type="EMBL" id="QZEY01000003">
    <property type="protein sequence ID" value="RJL33333.1"/>
    <property type="molecule type" value="Genomic_DNA"/>
</dbReference>
<name>A0A3A4AWT4_9ACTN</name>
<keyword evidence="1" id="KW-0472">Membrane</keyword>
<reference evidence="2 3" key="1">
    <citation type="submission" date="2018-09" db="EMBL/GenBank/DDBJ databases">
        <title>YIM 75507 draft genome.</title>
        <authorList>
            <person name="Tang S."/>
            <person name="Feng Y."/>
        </authorList>
    </citation>
    <scope>NUCLEOTIDE SEQUENCE [LARGE SCALE GENOMIC DNA]</scope>
    <source>
        <strain evidence="2 3">YIM 75507</strain>
    </source>
</reference>
<evidence type="ECO:0000313" key="3">
    <source>
        <dbReference type="Proteomes" id="UP000265768"/>
    </source>
</evidence>
<organism evidence="2 3">
    <name type="scientific">Bailinhaonella thermotolerans</name>
    <dbReference type="NCBI Taxonomy" id="1070861"/>
    <lineage>
        <taxon>Bacteria</taxon>
        <taxon>Bacillati</taxon>
        <taxon>Actinomycetota</taxon>
        <taxon>Actinomycetes</taxon>
        <taxon>Streptosporangiales</taxon>
        <taxon>Streptosporangiaceae</taxon>
        <taxon>Bailinhaonella</taxon>
    </lineage>
</organism>
<evidence type="ECO:0008006" key="4">
    <source>
        <dbReference type="Google" id="ProtNLM"/>
    </source>
</evidence>
<gene>
    <name evidence="2" type="ORF">D5H75_11055</name>
</gene>
<keyword evidence="1" id="KW-0812">Transmembrane</keyword>
<dbReference type="CDD" id="cd12087">
    <property type="entry name" value="TM_EGFR-like"/>
    <property type="match status" value="1"/>
</dbReference>
<keyword evidence="1" id="KW-1133">Transmembrane helix</keyword>
<sequence>MTTGAVIAIIIGVLIVVLVGGYVAWDMSRRRRLQQRFGPEYDRAVKTAGGRREAEAELSARERRFEKLDIRDLSPEETTRYSGEWTAIQERFVDAPEQAVAEADRLVTQVMADRGYPTDSGHRQRIADLSVGHAKTLGDYRAAHEISERSAKGEASTEDLRQAMIHYRELFADLLGTGSTGRHAPPR</sequence>
<protein>
    <recommendedName>
        <fullName evidence="4">Secreted protein</fullName>
    </recommendedName>
</protein>
<dbReference type="AlphaFoldDB" id="A0A3A4AWT4"/>
<dbReference type="Proteomes" id="UP000265768">
    <property type="component" value="Unassembled WGS sequence"/>
</dbReference>
<evidence type="ECO:0000313" key="2">
    <source>
        <dbReference type="EMBL" id="RJL33333.1"/>
    </source>
</evidence>
<evidence type="ECO:0000256" key="1">
    <source>
        <dbReference type="SAM" id="Phobius"/>
    </source>
</evidence>
<keyword evidence="3" id="KW-1185">Reference proteome</keyword>
<accession>A0A3A4AWT4</accession>